<dbReference type="Pfam" id="PF23140">
    <property type="entry name" value="Gp80"/>
    <property type="match status" value="1"/>
</dbReference>
<dbReference type="Proteomes" id="UP001275440">
    <property type="component" value="Unassembled WGS sequence"/>
</dbReference>
<name>A0ABU3WJM1_9NOCA</name>
<organism evidence="1 2">
    <name type="scientific">Rhodococcus zopfii</name>
    <dbReference type="NCBI Taxonomy" id="43772"/>
    <lineage>
        <taxon>Bacteria</taxon>
        <taxon>Bacillati</taxon>
        <taxon>Actinomycetota</taxon>
        <taxon>Actinomycetes</taxon>
        <taxon>Mycobacteriales</taxon>
        <taxon>Nocardiaceae</taxon>
        <taxon>Rhodococcus</taxon>
    </lineage>
</organism>
<protein>
    <submittedName>
        <fullName evidence="1">Uncharacterized protein</fullName>
    </submittedName>
</protein>
<keyword evidence="2" id="KW-1185">Reference proteome</keyword>
<accession>A0ABU3WJM1</accession>
<dbReference type="InterPro" id="IPR056908">
    <property type="entry name" value="Gp80-like"/>
</dbReference>
<comment type="caution">
    <text evidence="1">The sequence shown here is derived from an EMBL/GenBank/DDBJ whole genome shotgun (WGS) entry which is preliminary data.</text>
</comment>
<proteinExistence type="predicted"/>
<evidence type="ECO:0000313" key="2">
    <source>
        <dbReference type="Proteomes" id="UP001275440"/>
    </source>
</evidence>
<reference evidence="1 2" key="1">
    <citation type="submission" date="2019-10" db="EMBL/GenBank/DDBJ databases">
        <title>Draft Genome Assembly of Rhodococcus zopfii DSM44189.</title>
        <authorList>
            <person name="Sutton J.M."/>
            <person name="Akob D.M."/>
            <person name="Bushman T.J."/>
        </authorList>
    </citation>
    <scope>NUCLEOTIDE SEQUENCE [LARGE SCALE GENOMIC DNA]</scope>
    <source>
        <strain evidence="1 2">DSM 44189</strain>
    </source>
</reference>
<evidence type="ECO:0000313" key="1">
    <source>
        <dbReference type="EMBL" id="MDV2474190.1"/>
    </source>
</evidence>
<sequence length="114" mass="11886">MKMATEVREALAVELSSLGATFSAHTADPGTTGASEVTGGSYARKTLTWTAGTSDGDVPGSELEFDIPASTTVTHMSCWNGATFRWSHPLDSPAAFTTAGKLRVPVTLRVPQGT</sequence>
<gene>
    <name evidence="1" type="ORF">F8M49_00075</name>
</gene>
<dbReference type="EMBL" id="WBMO01000001">
    <property type="protein sequence ID" value="MDV2474190.1"/>
    <property type="molecule type" value="Genomic_DNA"/>
</dbReference>